<name>A0A285D6A5_9RHOB</name>
<sequence>MPEAFFSIDDSYSPPEPFDRAIANVDVRCRSNAIEDGLDLDIIVSFGADEVRIELSDGSTIEAMCEIKEAIVVLKTFNCDLGERRVSAPGVGFEYKQNLKGTRTSSSISAARAAATGNLTAPTPNSNLAADASISGETKQQQEDTYEVTAERKFSQVQIGTDQIRIHPNPDLSPLVGNLLEAEKCFKVVPRRNDKPFGILAELQVSKGWMSLSDPRPTSTSTRLTQLLEKKLKGKDPIDDFHRRAFNLLMEHLVSMGLQVDANRKYATLAARAIRVEKVSADETGRRYIGLSERRICLPVAALEAVLFEPRDKVENILIDAGITDLSQLGPLSSSMVFYPSGYRTDGRLVELGAFLESSFKITILRETQDDGENRGAPRIFAPFEFARSFHFTPESKHRKDCNAIEFKIVRDGVEITYMQDNVRLTQVTKRGTFG</sequence>
<dbReference type="OrthoDB" id="7788986at2"/>
<dbReference type="EMBL" id="OAOQ01000050">
    <property type="protein sequence ID" value="SNX75337.1"/>
    <property type="molecule type" value="Genomic_DNA"/>
</dbReference>
<organism evidence="1 2">
    <name type="scientific">Cereibacter ovatus</name>
    <dbReference type="NCBI Taxonomy" id="439529"/>
    <lineage>
        <taxon>Bacteria</taxon>
        <taxon>Pseudomonadati</taxon>
        <taxon>Pseudomonadota</taxon>
        <taxon>Alphaproteobacteria</taxon>
        <taxon>Rhodobacterales</taxon>
        <taxon>Paracoccaceae</taxon>
        <taxon>Cereibacter</taxon>
    </lineage>
</organism>
<evidence type="ECO:0000313" key="2">
    <source>
        <dbReference type="Proteomes" id="UP000219467"/>
    </source>
</evidence>
<dbReference type="AlphaFoldDB" id="A0A285D6A5"/>
<keyword evidence="2" id="KW-1185">Reference proteome</keyword>
<dbReference type="RefSeq" id="WP_141400117.1">
    <property type="nucleotide sequence ID" value="NZ_OAOQ01000050.1"/>
</dbReference>
<dbReference type="Proteomes" id="UP000219467">
    <property type="component" value="Unassembled WGS sequence"/>
</dbReference>
<gene>
    <name evidence="1" type="ORF">SAMN05878503_1503</name>
</gene>
<reference evidence="2" key="1">
    <citation type="submission" date="2017-08" db="EMBL/GenBank/DDBJ databases">
        <authorList>
            <person name="Varghese N."/>
            <person name="Submissions S."/>
        </authorList>
    </citation>
    <scope>NUCLEOTIDE SEQUENCE [LARGE SCALE GENOMIC DNA]</scope>
    <source>
        <strain evidence="2">JA234</strain>
    </source>
</reference>
<protein>
    <submittedName>
        <fullName evidence="1">Uncharacterized protein</fullName>
    </submittedName>
</protein>
<evidence type="ECO:0000313" key="1">
    <source>
        <dbReference type="EMBL" id="SNX75337.1"/>
    </source>
</evidence>
<proteinExistence type="predicted"/>
<accession>A0A285D6A5</accession>